<feature type="region of interest" description="Disordered" evidence="1">
    <location>
        <begin position="69"/>
        <end position="98"/>
    </location>
</feature>
<sequence>MALRPGKCLLMSSHFIPSWRSWMIFASSSGDHLDCFFAGGWIAWSWVEDSLFAGTADRGWGGRGATLVATLDGTDPERDTEAGELVDRPSSSSFGLSSDEISTVRAGTRRRWLERSSGGAGAGGQWVLPYNARKTQARQESGSVGSG</sequence>
<keyword evidence="3" id="KW-1185">Reference proteome</keyword>
<name>A0A0D2FN11_9EURO</name>
<dbReference type="HOGENOM" id="CLU_148142_0_0_1"/>
<feature type="compositionally biased region" description="Polar residues" evidence="1">
    <location>
        <begin position="89"/>
        <end position="98"/>
    </location>
</feature>
<protein>
    <submittedName>
        <fullName evidence="2">Uncharacterized protein</fullName>
    </submittedName>
</protein>
<evidence type="ECO:0000256" key="1">
    <source>
        <dbReference type="SAM" id="MobiDB-lite"/>
    </source>
</evidence>
<feature type="compositionally biased region" description="Polar residues" evidence="1">
    <location>
        <begin position="138"/>
        <end position="147"/>
    </location>
</feature>
<feature type="compositionally biased region" description="Basic and acidic residues" evidence="1">
    <location>
        <begin position="75"/>
        <end position="87"/>
    </location>
</feature>
<evidence type="ECO:0000313" key="2">
    <source>
        <dbReference type="EMBL" id="KIW67995.1"/>
    </source>
</evidence>
<dbReference type="EMBL" id="KN846958">
    <property type="protein sequence ID" value="KIW67995.1"/>
    <property type="molecule type" value="Genomic_DNA"/>
</dbReference>
<evidence type="ECO:0000313" key="3">
    <source>
        <dbReference type="Proteomes" id="UP000054266"/>
    </source>
</evidence>
<accession>A0A0D2FN11</accession>
<reference evidence="2 3" key="1">
    <citation type="submission" date="2015-01" db="EMBL/GenBank/DDBJ databases">
        <title>The Genome Sequence of Capronia semiimmersa CBS27337.</title>
        <authorList>
            <consortium name="The Broad Institute Genomics Platform"/>
            <person name="Cuomo C."/>
            <person name="de Hoog S."/>
            <person name="Gorbushina A."/>
            <person name="Stielow B."/>
            <person name="Teixiera M."/>
            <person name="Abouelleil A."/>
            <person name="Chapman S.B."/>
            <person name="Priest M."/>
            <person name="Young S.K."/>
            <person name="Wortman J."/>
            <person name="Nusbaum C."/>
            <person name="Birren B."/>
        </authorList>
    </citation>
    <scope>NUCLEOTIDE SEQUENCE [LARGE SCALE GENOMIC DNA]</scope>
    <source>
        <strain evidence="2 3">CBS 27337</strain>
    </source>
</reference>
<organism evidence="2 3">
    <name type="scientific">Phialophora macrospora</name>
    <dbReference type="NCBI Taxonomy" id="1851006"/>
    <lineage>
        <taxon>Eukaryota</taxon>
        <taxon>Fungi</taxon>
        <taxon>Dikarya</taxon>
        <taxon>Ascomycota</taxon>
        <taxon>Pezizomycotina</taxon>
        <taxon>Eurotiomycetes</taxon>
        <taxon>Chaetothyriomycetidae</taxon>
        <taxon>Chaetothyriales</taxon>
        <taxon>Herpotrichiellaceae</taxon>
        <taxon>Phialophora</taxon>
    </lineage>
</organism>
<feature type="region of interest" description="Disordered" evidence="1">
    <location>
        <begin position="114"/>
        <end position="147"/>
    </location>
</feature>
<dbReference type="AlphaFoldDB" id="A0A0D2FN11"/>
<proteinExistence type="predicted"/>
<gene>
    <name evidence="2" type="ORF">PV04_03971</name>
</gene>
<dbReference type="Proteomes" id="UP000054266">
    <property type="component" value="Unassembled WGS sequence"/>
</dbReference>